<dbReference type="AlphaFoldDB" id="A0A0X3VFP8"/>
<dbReference type="InterPro" id="IPR049082">
    <property type="entry name" value="T7SS_signal"/>
</dbReference>
<feature type="domain" description="Putative T7SS secretion signal" evidence="2">
    <location>
        <begin position="4"/>
        <end position="197"/>
    </location>
</feature>
<dbReference type="OrthoDB" id="5194739at2"/>
<evidence type="ECO:0000256" key="1">
    <source>
        <dbReference type="SAM" id="MobiDB-lite"/>
    </source>
</evidence>
<organism evidence="3 4">
    <name type="scientific">Streptomyces regalis</name>
    <dbReference type="NCBI Taxonomy" id="68262"/>
    <lineage>
        <taxon>Bacteria</taxon>
        <taxon>Bacillati</taxon>
        <taxon>Actinomycetota</taxon>
        <taxon>Actinomycetes</taxon>
        <taxon>Kitasatosporales</taxon>
        <taxon>Streptomycetaceae</taxon>
        <taxon>Streptomyces</taxon>
    </lineage>
</organism>
<evidence type="ECO:0000313" key="4">
    <source>
        <dbReference type="Proteomes" id="UP000053923"/>
    </source>
</evidence>
<accession>A0A0X3VFP8</accession>
<dbReference type="InterPro" id="IPR036689">
    <property type="entry name" value="ESAT-6-like_sf"/>
</dbReference>
<gene>
    <name evidence="3" type="ORF">ADL12_07220</name>
</gene>
<name>A0A0X3VFP8_9ACTN</name>
<evidence type="ECO:0000259" key="2">
    <source>
        <dbReference type="Pfam" id="PF21725"/>
    </source>
</evidence>
<dbReference type="Pfam" id="PF21725">
    <property type="entry name" value="T7SS_signal"/>
    <property type="match status" value="1"/>
</dbReference>
<comment type="caution">
    <text evidence="3">The sequence shown here is derived from an EMBL/GenBank/DDBJ whole genome shotgun (WGS) entry which is preliminary data.</text>
</comment>
<feature type="region of interest" description="Disordered" evidence="1">
    <location>
        <begin position="1"/>
        <end position="29"/>
    </location>
</feature>
<dbReference type="Proteomes" id="UP000053923">
    <property type="component" value="Unassembled WGS sequence"/>
</dbReference>
<sequence length="401" mass="40413">MAAQLGSTRDPRALIPGNPSKLTGDADKLDGHAKTLDGIGDELGSVRIPSWHGQASDAFWEDFSGQKQKWYRGSDALGAAAGALRDYARALQWAQGQAEEAIRLYDGGDESGGEQLLESARAHVEAEGDAAAKKFKAQGGEGDNAPDWLFWASEATQDDTGATSKKIQRTELERAPETRPIGAWGDHKNMTQAEREALREGKGPGVTVAGPSVTADAKVWGAEAKGRGEFAGGEVSGKAGVNLLGVDASAGVGLVDGNATAQASGKAYLAQATAEGKYGIGVFEASGKGEAYVGAEAGVKGSIGTDGVHVGGEAFAGAKATAEGHASVAGVGVGGTAEAWAGAGAEAHFDAGMKDGKIVIGGDVGVALGVGGKLGGQIELDPGKITDAAGDAVDAIGDWFD</sequence>
<feature type="region of interest" description="Disordered" evidence="1">
    <location>
        <begin position="159"/>
        <end position="185"/>
    </location>
</feature>
<dbReference type="EMBL" id="LLZG01000034">
    <property type="protein sequence ID" value="KUL43609.1"/>
    <property type="molecule type" value="Genomic_DNA"/>
</dbReference>
<reference evidence="4" key="1">
    <citation type="submission" date="2015-10" db="EMBL/GenBank/DDBJ databases">
        <authorList>
            <person name="Ju K.-S."/>
            <person name="Doroghazi J.R."/>
            <person name="Metcalf W.W."/>
        </authorList>
    </citation>
    <scope>NUCLEOTIDE SEQUENCE [LARGE SCALE GENOMIC DNA]</scope>
    <source>
        <strain evidence="4">NRRL 3151</strain>
    </source>
</reference>
<dbReference type="SUPFAM" id="SSF140453">
    <property type="entry name" value="EsxAB dimer-like"/>
    <property type="match status" value="1"/>
</dbReference>
<protein>
    <recommendedName>
        <fullName evidence="2">Putative T7SS secretion signal domain-containing protein</fullName>
    </recommendedName>
</protein>
<evidence type="ECO:0000313" key="3">
    <source>
        <dbReference type="EMBL" id="KUL43609.1"/>
    </source>
</evidence>
<feature type="compositionally biased region" description="Basic and acidic residues" evidence="1">
    <location>
        <begin position="168"/>
        <end position="177"/>
    </location>
</feature>
<keyword evidence="4" id="KW-1185">Reference proteome</keyword>
<dbReference type="RefSeq" id="WP_062699744.1">
    <property type="nucleotide sequence ID" value="NZ_LLZG01000034.1"/>
</dbReference>
<proteinExistence type="predicted"/>